<sequence length="91" mass="11015">MVLIMLLELLFRIMLQQFKLPSLMFLYDNLILLFNVMIKLEYGQLGNTKRLFSKIQFRMDHYLRHHAKGEKFIVMVSLRVIMQNLLERNVI</sequence>
<name>A0A8S1WZP6_9CILI</name>
<protein>
    <submittedName>
        <fullName evidence="1">Uncharacterized protein</fullName>
    </submittedName>
</protein>
<organism evidence="1 2">
    <name type="scientific">Paramecium pentaurelia</name>
    <dbReference type="NCBI Taxonomy" id="43138"/>
    <lineage>
        <taxon>Eukaryota</taxon>
        <taxon>Sar</taxon>
        <taxon>Alveolata</taxon>
        <taxon>Ciliophora</taxon>
        <taxon>Intramacronucleata</taxon>
        <taxon>Oligohymenophorea</taxon>
        <taxon>Peniculida</taxon>
        <taxon>Parameciidae</taxon>
        <taxon>Paramecium</taxon>
    </lineage>
</organism>
<evidence type="ECO:0000313" key="1">
    <source>
        <dbReference type="EMBL" id="CAD8194842.1"/>
    </source>
</evidence>
<keyword evidence="2" id="KW-1185">Reference proteome</keyword>
<evidence type="ECO:0000313" key="2">
    <source>
        <dbReference type="Proteomes" id="UP000689195"/>
    </source>
</evidence>
<dbReference type="AlphaFoldDB" id="A0A8S1WZP6"/>
<dbReference type="Proteomes" id="UP000689195">
    <property type="component" value="Unassembled WGS sequence"/>
</dbReference>
<accession>A0A8S1WZP6</accession>
<proteinExistence type="predicted"/>
<gene>
    <name evidence="1" type="ORF">PPENT_87.1.T1070191</name>
</gene>
<reference evidence="1" key="1">
    <citation type="submission" date="2021-01" db="EMBL/GenBank/DDBJ databases">
        <authorList>
            <consortium name="Genoscope - CEA"/>
            <person name="William W."/>
        </authorList>
    </citation>
    <scope>NUCLEOTIDE SEQUENCE</scope>
</reference>
<dbReference type="EMBL" id="CAJJDO010000107">
    <property type="protein sequence ID" value="CAD8194842.1"/>
    <property type="molecule type" value="Genomic_DNA"/>
</dbReference>
<comment type="caution">
    <text evidence="1">The sequence shown here is derived from an EMBL/GenBank/DDBJ whole genome shotgun (WGS) entry which is preliminary data.</text>
</comment>